<feature type="compositionally biased region" description="Basic residues" evidence="1">
    <location>
        <begin position="173"/>
        <end position="184"/>
    </location>
</feature>
<keyword evidence="3" id="KW-1185">Reference proteome</keyword>
<feature type="region of interest" description="Disordered" evidence="1">
    <location>
        <begin position="173"/>
        <end position="210"/>
    </location>
</feature>
<evidence type="ECO:0000313" key="3">
    <source>
        <dbReference type="Proteomes" id="UP000188388"/>
    </source>
</evidence>
<organism evidence="2 3">
    <name type="scientific">Mesorhizobium prunaredense</name>
    <dbReference type="NCBI Taxonomy" id="1631249"/>
    <lineage>
        <taxon>Bacteria</taxon>
        <taxon>Pseudomonadati</taxon>
        <taxon>Pseudomonadota</taxon>
        <taxon>Alphaproteobacteria</taxon>
        <taxon>Hyphomicrobiales</taxon>
        <taxon>Phyllobacteriaceae</taxon>
        <taxon>Mesorhizobium</taxon>
    </lineage>
</organism>
<dbReference type="STRING" id="1631249.BQ8794_230021"/>
<proteinExistence type="predicted"/>
<feature type="region of interest" description="Disordered" evidence="1">
    <location>
        <begin position="1"/>
        <end position="34"/>
    </location>
</feature>
<dbReference type="EMBL" id="FTPD01000016">
    <property type="protein sequence ID" value="SIT55711.1"/>
    <property type="molecule type" value="Genomic_DNA"/>
</dbReference>
<reference evidence="3" key="1">
    <citation type="submission" date="2017-01" db="EMBL/GenBank/DDBJ databases">
        <authorList>
            <person name="Brunel B."/>
        </authorList>
    </citation>
    <scope>NUCLEOTIDE SEQUENCE [LARGE SCALE GENOMIC DNA]</scope>
</reference>
<evidence type="ECO:0000313" key="2">
    <source>
        <dbReference type="EMBL" id="SIT55711.1"/>
    </source>
</evidence>
<dbReference type="Proteomes" id="UP000188388">
    <property type="component" value="Unassembled WGS sequence"/>
</dbReference>
<evidence type="ECO:0000256" key="1">
    <source>
        <dbReference type="SAM" id="MobiDB-lite"/>
    </source>
</evidence>
<sequence>MVNRRRQRSCRSPPKWGRCPAGQRGAPRSAINGSQGLRRVASLLARPGTKGGVEQLDLLAEQDPRVLGRDDERLARDPWRLFPADNSKAGCDCSQSRLGRWRRPVSQQHISRIGDRQNNPVTIDPTGLNDNWLSEMLAAADLVRHLKCQLQLEGEVRTTSAKAVNHHDLFHGRHTFQRSPHSAHRSPPVRLAGRTRSSADFALERNRQPG</sequence>
<dbReference type="AlphaFoldDB" id="A0A1R3V799"/>
<accession>A0A1R3V799</accession>
<gene>
    <name evidence="2" type="ORF">BQ8794_230021</name>
</gene>
<name>A0A1R3V799_9HYPH</name>
<protein>
    <submittedName>
        <fullName evidence="2">Uncharacterized protein</fullName>
    </submittedName>
</protein>